<sequence>MRKYIVKELELLPKKSSLHARFTGNWTNNAGIYELGDGLLLNRWYHISYTLSDSEKRLDIYIDGEWFGYYGIQNVTTENVIFNEGPLYIGRSFDNGFNGEICNVRYFNWRLCAEEVKQDFVNDVIKYGSKVALVHVSTRKYLTTNGIKYPDHDQDMVVCKGWEIDLKNDVFTIIEAYGTSVCTGSPVPLNSIIGFKHQATEGRDDNDDFVIKRSKNVSCYLLNGDIISITHVNTGYSALYSHPVLLDDGTQEVSCHGNGNDVNNKWRIELIDGPNL</sequence>
<dbReference type="OrthoDB" id="5588846at2759"/>
<evidence type="ECO:0000313" key="5">
    <source>
        <dbReference type="Proteomes" id="UP001153678"/>
    </source>
</evidence>
<keyword evidence="2" id="KW-0677">Repeat</keyword>
<dbReference type="SMART" id="SM00472">
    <property type="entry name" value="MIR"/>
    <property type="match status" value="2"/>
</dbReference>
<dbReference type="PANTHER" id="PTHR46809:SF2">
    <property type="entry name" value="GH21273P"/>
    <property type="match status" value="1"/>
</dbReference>
<evidence type="ECO:0000256" key="2">
    <source>
        <dbReference type="ARBA" id="ARBA00022737"/>
    </source>
</evidence>
<dbReference type="PANTHER" id="PTHR46809">
    <property type="entry name" value="STROMAL CELL-DERIVED FACTOR 2-LIKE PROTEIN"/>
    <property type="match status" value="1"/>
</dbReference>
<dbReference type="AlphaFoldDB" id="A0A9W4SVA8"/>
<protein>
    <submittedName>
        <fullName evidence="4">5610_t:CDS:1</fullName>
    </submittedName>
</protein>
<evidence type="ECO:0000256" key="1">
    <source>
        <dbReference type="ARBA" id="ARBA00022729"/>
    </source>
</evidence>
<feature type="domain" description="MIR" evidence="3">
    <location>
        <begin position="122"/>
        <end position="176"/>
    </location>
</feature>
<name>A0A9W4SVA8_9GLOM</name>
<dbReference type="Gene3D" id="2.60.120.200">
    <property type="match status" value="1"/>
</dbReference>
<accession>A0A9W4SVA8</accession>
<feature type="domain" description="MIR" evidence="3">
    <location>
        <begin position="218"/>
        <end position="271"/>
    </location>
</feature>
<dbReference type="SUPFAM" id="SSF49899">
    <property type="entry name" value="Concanavalin A-like lectins/glucanases"/>
    <property type="match status" value="1"/>
</dbReference>
<dbReference type="InterPro" id="IPR036300">
    <property type="entry name" value="MIR_dom_sf"/>
</dbReference>
<gene>
    <name evidence="4" type="ORF">FWILDA_LOCUS10452</name>
</gene>
<dbReference type="Proteomes" id="UP001153678">
    <property type="component" value="Unassembled WGS sequence"/>
</dbReference>
<comment type="caution">
    <text evidence="4">The sequence shown here is derived from an EMBL/GenBank/DDBJ whole genome shotgun (WGS) entry which is preliminary data.</text>
</comment>
<dbReference type="SUPFAM" id="SSF82109">
    <property type="entry name" value="MIR domain"/>
    <property type="match status" value="2"/>
</dbReference>
<proteinExistence type="predicted"/>
<dbReference type="InterPro" id="IPR013320">
    <property type="entry name" value="ConA-like_dom_sf"/>
</dbReference>
<evidence type="ECO:0000259" key="3">
    <source>
        <dbReference type="PROSITE" id="PS50919"/>
    </source>
</evidence>
<organism evidence="4 5">
    <name type="scientific">Funneliformis geosporum</name>
    <dbReference type="NCBI Taxonomy" id="1117311"/>
    <lineage>
        <taxon>Eukaryota</taxon>
        <taxon>Fungi</taxon>
        <taxon>Fungi incertae sedis</taxon>
        <taxon>Mucoromycota</taxon>
        <taxon>Glomeromycotina</taxon>
        <taxon>Glomeromycetes</taxon>
        <taxon>Glomerales</taxon>
        <taxon>Glomeraceae</taxon>
        <taxon>Funneliformis</taxon>
    </lineage>
</organism>
<reference evidence="4" key="1">
    <citation type="submission" date="2022-08" db="EMBL/GenBank/DDBJ databases">
        <authorList>
            <person name="Kallberg Y."/>
            <person name="Tangrot J."/>
            <person name="Rosling A."/>
        </authorList>
    </citation>
    <scope>NUCLEOTIDE SEQUENCE</scope>
    <source>
        <strain evidence="4">Wild A</strain>
    </source>
</reference>
<keyword evidence="1" id="KW-0732">Signal</keyword>
<dbReference type="Gene3D" id="2.80.10.50">
    <property type="match status" value="2"/>
</dbReference>
<dbReference type="EMBL" id="CAMKVN010002686">
    <property type="protein sequence ID" value="CAI2182180.1"/>
    <property type="molecule type" value="Genomic_DNA"/>
</dbReference>
<dbReference type="InterPro" id="IPR016093">
    <property type="entry name" value="MIR_motif"/>
</dbReference>
<keyword evidence="5" id="KW-1185">Reference proteome</keyword>
<evidence type="ECO:0000313" key="4">
    <source>
        <dbReference type="EMBL" id="CAI2182180.1"/>
    </source>
</evidence>
<dbReference type="PROSITE" id="PS50919">
    <property type="entry name" value="MIR"/>
    <property type="match status" value="2"/>
</dbReference>
<dbReference type="Pfam" id="PF13385">
    <property type="entry name" value="Laminin_G_3"/>
    <property type="match status" value="1"/>
</dbReference>